<name>A0A2K3DA08_CHLRE</name>
<organism evidence="1 2">
    <name type="scientific">Chlamydomonas reinhardtii</name>
    <name type="common">Chlamydomonas smithii</name>
    <dbReference type="NCBI Taxonomy" id="3055"/>
    <lineage>
        <taxon>Eukaryota</taxon>
        <taxon>Viridiplantae</taxon>
        <taxon>Chlorophyta</taxon>
        <taxon>core chlorophytes</taxon>
        <taxon>Chlorophyceae</taxon>
        <taxon>CS clade</taxon>
        <taxon>Chlamydomonadales</taxon>
        <taxon>Chlamydomonadaceae</taxon>
        <taxon>Chlamydomonas</taxon>
    </lineage>
</organism>
<dbReference type="Proteomes" id="UP000006906">
    <property type="component" value="Chromosome 10"/>
</dbReference>
<keyword evidence="2" id="KW-1185">Reference proteome</keyword>
<sequence length="63" mass="6715">MRLVSYMRAACVMPHGDGVMRSRGDGDADAGASPFCRTRRKAGGTTVFLIRARSCFSMVSSGV</sequence>
<accession>A0A2K3DA08</accession>
<dbReference type="AlphaFoldDB" id="A0A2K3DA08"/>
<reference evidence="1 2" key="1">
    <citation type="journal article" date="2007" name="Science">
        <title>The Chlamydomonas genome reveals the evolution of key animal and plant functions.</title>
        <authorList>
            <person name="Merchant S.S."/>
            <person name="Prochnik S.E."/>
            <person name="Vallon O."/>
            <person name="Harris E.H."/>
            <person name="Karpowicz S.J."/>
            <person name="Witman G.B."/>
            <person name="Terry A."/>
            <person name="Salamov A."/>
            <person name="Fritz-Laylin L.K."/>
            <person name="Marechal-Drouard L."/>
            <person name="Marshall W.F."/>
            <person name="Qu L.H."/>
            <person name="Nelson D.R."/>
            <person name="Sanderfoot A.A."/>
            <person name="Spalding M.H."/>
            <person name="Kapitonov V.V."/>
            <person name="Ren Q."/>
            <person name="Ferris P."/>
            <person name="Lindquist E."/>
            <person name="Shapiro H."/>
            <person name="Lucas S.M."/>
            <person name="Grimwood J."/>
            <person name="Schmutz J."/>
            <person name="Cardol P."/>
            <person name="Cerutti H."/>
            <person name="Chanfreau G."/>
            <person name="Chen C.L."/>
            <person name="Cognat V."/>
            <person name="Croft M.T."/>
            <person name="Dent R."/>
            <person name="Dutcher S."/>
            <person name="Fernandez E."/>
            <person name="Fukuzawa H."/>
            <person name="Gonzalez-Ballester D."/>
            <person name="Gonzalez-Halphen D."/>
            <person name="Hallmann A."/>
            <person name="Hanikenne M."/>
            <person name="Hippler M."/>
            <person name="Inwood W."/>
            <person name="Jabbari K."/>
            <person name="Kalanon M."/>
            <person name="Kuras R."/>
            <person name="Lefebvre P.A."/>
            <person name="Lemaire S.D."/>
            <person name="Lobanov A.V."/>
            <person name="Lohr M."/>
            <person name="Manuell A."/>
            <person name="Meier I."/>
            <person name="Mets L."/>
            <person name="Mittag M."/>
            <person name="Mittelmeier T."/>
            <person name="Moroney J.V."/>
            <person name="Moseley J."/>
            <person name="Napoli C."/>
            <person name="Nedelcu A.M."/>
            <person name="Niyogi K."/>
            <person name="Novoselov S.V."/>
            <person name="Paulsen I.T."/>
            <person name="Pazour G."/>
            <person name="Purton S."/>
            <person name="Ral J.P."/>
            <person name="Riano-Pachon D.M."/>
            <person name="Riekhof W."/>
            <person name="Rymarquis L."/>
            <person name="Schroda M."/>
            <person name="Stern D."/>
            <person name="Umen J."/>
            <person name="Willows R."/>
            <person name="Wilson N."/>
            <person name="Zimmer S.L."/>
            <person name="Allmer J."/>
            <person name="Balk J."/>
            <person name="Bisova K."/>
            <person name="Chen C.J."/>
            <person name="Elias M."/>
            <person name="Gendler K."/>
            <person name="Hauser C."/>
            <person name="Lamb M.R."/>
            <person name="Ledford H."/>
            <person name="Long J.C."/>
            <person name="Minagawa J."/>
            <person name="Page M.D."/>
            <person name="Pan J."/>
            <person name="Pootakham W."/>
            <person name="Roje S."/>
            <person name="Rose A."/>
            <person name="Stahlberg E."/>
            <person name="Terauchi A.M."/>
            <person name="Yang P."/>
            <person name="Ball S."/>
            <person name="Bowler C."/>
            <person name="Dieckmann C.L."/>
            <person name="Gladyshev V.N."/>
            <person name="Green P."/>
            <person name="Jorgensen R."/>
            <person name="Mayfield S."/>
            <person name="Mueller-Roeber B."/>
            <person name="Rajamani S."/>
            <person name="Sayre R.T."/>
            <person name="Brokstein P."/>
            <person name="Dubchak I."/>
            <person name="Goodstein D."/>
            <person name="Hornick L."/>
            <person name="Huang Y.W."/>
            <person name="Jhaveri J."/>
            <person name="Luo Y."/>
            <person name="Martinez D."/>
            <person name="Ngau W.C."/>
            <person name="Otillar B."/>
            <person name="Poliakov A."/>
            <person name="Porter A."/>
            <person name="Szajkowski L."/>
            <person name="Werner G."/>
            <person name="Zhou K."/>
            <person name="Grigoriev I.V."/>
            <person name="Rokhsar D.S."/>
            <person name="Grossman A.R."/>
        </authorList>
    </citation>
    <scope>NUCLEOTIDE SEQUENCE [LARGE SCALE GENOMIC DNA]</scope>
    <source>
        <strain evidence="2">CC-503</strain>
    </source>
</reference>
<gene>
    <name evidence="1" type="ORF">CHLRE_10g433476v5</name>
</gene>
<dbReference type="Gramene" id="PNW77365">
    <property type="protein sequence ID" value="PNW77365"/>
    <property type="gene ID" value="CHLRE_10g433476v5"/>
</dbReference>
<protein>
    <submittedName>
        <fullName evidence="1">Uncharacterized protein</fullName>
    </submittedName>
</protein>
<evidence type="ECO:0000313" key="1">
    <source>
        <dbReference type="EMBL" id="PNW77365.1"/>
    </source>
</evidence>
<dbReference type="EMBL" id="CM008971">
    <property type="protein sequence ID" value="PNW77365.1"/>
    <property type="molecule type" value="Genomic_DNA"/>
</dbReference>
<dbReference type="InParanoid" id="A0A2K3DA08"/>
<dbReference type="GeneID" id="66055001"/>
<proteinExistence type="predicted"/>
<dbReference type="RefSeq" id="XP_042920077.1">
    <property type="nucleotide sequence ID" value="XM_043066680.1"/>
</dbReference>
<evidence type="ECO:0000313" key="2">
    <source>
        <dbReference type="Proteomes" id="UP000006906"/>
    </source>
</evidence>
<dbReference type="KEGG" id="cre:CHLRE_10g433476v5"/>